<evidence type="ECO:0000256" key="7">
    <source>
        <dbReference type="ARBA" id="ARBA00023128"/>
    </source>
</evidence>
<evidence type="ECO:0000313" key="13">
    <source>
        <dbReference type="EMBL" id="KIW97184.1"/>
    </source>
</evidence>
<dbReference type="Pfam" id="PF17050">
    <property type="entry name" value="AIM5"/>
    <property type="match status" value="1"/>
</dbReference>
<evidence type="ECO:0000256" key="4">
    <source>
        <dbReference type="ARBA" id="ARBA00018170"/>
    </source>
</evidence>
<feature type="transmembrane region" description="Helical" evidence="11">
    <location>
        <begin position="12"/>
        <end position="32"/>
    </location>
</feature>
<dbReference type="OrthoDB" id="4037694at2759"/>
<reference evidence="13" key="1">
    <citation type="submission" date="2015-01" db="EMBL/GenBank/DDBJ databases">
        <title>The Genome Sequence of Cladophialophora bantiana CBS 173.52.</title>
        <authorList>
            <consortium name="The Broad Institute Genomics Platform"/>
            <person name="Cuomo C."/>
            <person name="de Hoog S."/>
            <person name="Gorbushina A."/>
            <person name="Stielow B."/>
            <person name="Teixiera M."/>
            <person name="Abouelleil A."/>
            <person name="Chapman S.B."/>
            <person name="Priest M."/>
            <person name="Young S.K."/>
            <person name="Wortman J."/>
            <person name="Nusbaum C."/>
            <person name="Birren B."/>
        </authorList>
    </citation>
    <scope>NUCLEOTIDE SEQUENCE [LARGE SCALE GENOMIC DNA]</scope>
    <source>
        <strain evidence="13">CBS 173.52</strain>
    </source>
</reference>
<comment type="subunit">
    <text evidence="11">Component of the mitochondrial contact site and cristae organizing system (MICOS) complex.</text>
</comment>
<gene>
    <name evidence="13" type="ORF">Z519_02576</name>
</gene>
<feature type="region of interest" description="Disordered" evidence="12">
    <location>
        <begin position="144"/>
        <end position="166"/>
    </location>
</feature>
<evidence type="ECO:0000256" key="5">
    <source>
        <dbReference type="ARBA" id="ARBA00022692"/>
    </source>
</evidence>
<dbReference type="GO" id="GO:0061617">
    <property type="term" value="C:MICOS complex"/>
    <property type="evidence" value="ECO:0007669"/>
    <property type="project" value="UniProtKB-UniRule"/>
</dbReference>
<dbReference type="VEuPathDB" id="FungiDB:Z519_02576"/>
<evidence type="ECO:0000313" key="14">
    <source>
        <dbReference type="Proteomes" id="UP000053789"/>
    </source>
</evidence>
<comment type="similarity">
    <text evidence="3 11">Belongs to the MICOS complex subunit Mic12 family.</text>
</comment>
<keyword evidence="11" id="KW-0999">Mitochondrion inner membrane</keyword>
<dbReference type="HOGENOM" id="CLU_056216_1_0_1"/>
<protein>
    <recommendedName>
        <fullName evidence="4 11">MICOS complex subunit MIC12</fullName>
    </recommendedName>
    <alternativeName>
        <fullName evidence="10 11">Altered inheritance of mitochondria protein 5, mitochondrial</fullName>
    </alternativeName>
    <alternativeName>
        <fullName evidence="9 11">Found in mitochondrial proteome protein 51</fullName>
    </alternativeName>
</protein>
<dbReference type="AlphaFoldDB" id="A0A0D2IK44"/>
<evidence type="ECO:0000256" key="6">
    <source>
        <dbReference type="ARBA" id="ARBA00022989"/>
    </source>
</evidence>
<comment type="subcellular location">
    <subcellularLocation>
        <location evidence="2">Membrane</location>
    </subcellularLocation>
    <subcellularLocation>
        <location evidence="11">Mitochondrion inner membrane</location>
        <topology evidence="11">Single-pass membrane protein</topology>
    </subcellularLocation>
</comment>
<proteinExistence type="inferred from homology"/>
<dbReference type="EMBL" id="KN846982">
    <property type="protein sequence ID" value="KIW97184.1"/>
    <property type="molecule type" value="Genomic_DNA"/>
</dbReference>
<keyword evidence="8 11" id="KW-0472">Membrane</keyword>
<evidence type="ECO:0000256" key="2">
    <source>
        <dbReference type="ARBA" id="ARBA00004370"/>
    </source>
</evidence>
<feature type="compositionally biased region" description="Basic and acidic residues" evidence="12">
    <location>
        <begin position="150"/>
        <end position="166"/>
    </location>
</feature>
<evidence type="ECO:0000256" key="12">
    <source>
        <dbReference type="SAM" id="MobiDB-lite"/>
    </source>
</evidence>
<keyword evidence="5 11" id="KW-0812">Transmembrane</keyword>
<dbReference type="GO" id="GO:0044284">
    <property type="term" value="C:mitochondrial crista junction"/>
    <property type="evidence" value="ECO:0007669"/>
    <property type="project" value="InterPro"/>
</dbReference>
<comment type="function">
    <text evidence="1 11">Component of the MICOS complex, a large protein complex of the mitochondrial inner membrane that plays crucial roles in the maintenance of crista junctions, inner membrane architecture, and formation of contact sites to the outer membrane.</text>
</comment>
<name>A0A0D2IK44_CLAB1</name>
<evidence type="ECO:0000256" key="3">
    <source>
        <dbReference type="ARBA" id="ARBA00009188"/>
    </source>
</evidence>
<evidence type="ECO:0000256" key="10">
    <source>
        <dbReference type="ARBA" id="ARBA00032985"/>
    </source>
</evidence>
<organism evidence="13 14">
    <name type="scientific">Cladophialophora bantiana (strain ATCC 10958 / CBS 173.52 / CDC B-1940 / NIH 8579)</name>
    <name type="common">Xylohypha bantiana</name>
    <dbReference type="NCBI Taxonomy" id="1442370"/>
    <lineage>
        <taxon>Eukaryota</taxon>
        <taxon>Fungi</taxon>
        <taxon>Dikarya</taxon>
        <taxon>Ascomycota</taxon>
        <taxon>Pezizomycotina</taxon>
        <taxon>Eurotiomycetes</taxon>
        <taxon>Chaetothyriomycetidae</taxon>
        <taxon>Chaetothyriales</taxon>
        <taxon>Herpotrichiellaceae</taxon>
        <taxon>Cladophialophora</taxon>
    </lineage>
</organism>
<keyword evidence="6 11" id="KW-1133">Transmembrane helix</keyword>
<sequence>MGFTTGFNTNQIFEQLGGATLTYSLLYISLYIHRANRNVQRTLLSQQATLLNSVVDPAPPLPEPPAYEVRRAGLVEELKDRWNREVERLVKNVEDTDWSGVREEVEEKVGNVWARMRNSQTGKEVEDKVKEVVDAGKEKVDEMVGAGKQKVKEETAQEPTRLLELK</sequence>
<evidence type="ECO:0000256" key="1">
    <source>
        <dbReference type="ARBA" id="ARBA00002689"/>
    </source>
</evidence>
<evidence type="ECO:0000256" key="11">
    <source>
        <dbReference type="RuleBase" id="RU363010"/>
    </source>
</evidence>
<dbReference type="GO" id="GO:0042407">
    <property type="term" value="P:cristae formation"/>
    <property type="evidence" value="ECO:0007669"/>
    <property type="project" value="InterPro"/>
</dbReference>
<keyword evidence="7 11" id="KW-0496">Mitochondrion</keyword>
<dbReference type="GeneID" id="27695504"/>
<dbReference type="RefSeq" id="XP_016623853.1">
    <property type="nucleotide sequence ID" value="XM_016760332.1"/>
</dbReference>
<dbReference type="InterPro" id="IPR031463">
    <property type="entry name" value="Mic12"/>
</dbReference>
<evidence type="ECO:0000256" key="8">
    <source>
        <dbReference type="ARBA" id="ARBA00023136"/>
    </source>
</evidence>
<dbReference type="Gene3D" id="1.20.120.20">
    <property type="entry name" value="Apolipoprotein"/>
    <property type="match status" value="1"/>
</dbReference>
<evidence type="ECO:0000256" key="9">
    <source>
        <dbReference type="ARBA" id="ARBA00032159"/>
    </source>
</evidence>
<accession>A0A0D2IK44</accession>
<keyword evidence="14" id="KW-1185">Reference proteome</keyword>
<dbReference type="Proteomes" id="UP000053789">
    <property type="component" value="Unassembled WGS sequence"/>
</dbReference>